<dbReference type="Proteomes" id="UP000035682">
    <property type="component" value="Unplaced"/>
</dbReference>
<evidence type="ECO:0000313" key="3">
    <source>
        <dbReference type="WBParaSite" id="SRAE_0000064800.1"/>
    </source>
</evidence>
<sequence>MNVNLEMMNEKERYCFTEIEINFHKAIEKTRGRHERIEEILKKINESSLDENEKKWSRKKNISKNFVTALEFKLGEYSKGIIKNSKLTSSLSSEKLNKNRKEFNKRNNTNESNFFLSNLKNKICNENQLKELVNEMLLPNFINRHLMFIEKEKIEEILSKFQPAEDVVPGQSSDPFTIILKALHIDPDHLWKSSPVEEKISFVFSKGSMSLFGGTIFLYQSNVIEDIIRVGLALALQIGIQCEENLGQLLSYFSFKMGFPSSRYFGGKIKYSSRFERI</sequence>
<dbReference type="AlphaFoldDB" id="A0A090KVS7"/>
<protein>
    <submittedName>
        <fullName evidence="1 3">Uncharacterized protein</fullName>
    </submittedName>
</protein>
<evidence type="ECO:0000313" key="1">
    <source>
        <dbReference type="EMBL" id="CEF61526.1"/>
    </source>
</evidence>
<reference evidence="3" key="3">
    <citation type="submission" date="2020-12" db="UniProtKB">
        <authorList>
            <consortium name="WormBaseParasite"/>
        </authorList>
    </citation>
    <scope>IDENTIFICATION</scope>
</reference>
<reference evidence="2" key="2">
    <citation type="submission" date="2014-09" db="EMBL/GenBank/DDBJ databases">
        <authorList>
            <person name="Martin A.A."/>
        </authorList>
    </citation>
    <scope>NUCLEOTIDE SEQUENCE</scope>
    <source>
        <strain evidence="2">ED321</strain>
    </source>
</reference>
<dbReference type="CTD" id="36373894"/>
<dbReference type="WormBase" id="SRAE_0000064800">
    <property type="protein sequence ID" value="SRP00320"/>
    <property type="gene ID" value="WBGene00256396"/>
</dbReference>
<dbReference type="RefSeq" id="XP_024500735.1">
    <property type="nucleotide sequence ID" value="XM_024646566.1"/>
</dbReference>
<dbReference type="EMBL" id="LN609410">
    <property type="protein sequence ID" value="CEF61526.1"/>
    <property type="molecule type" value="Genomic_DNA"/>
</dbReference>
<dbReference type="WBParaSite" id="SRAE_0000064800.1">
    <property type="protein sequence ID" value="SRAE_0000064800.1"/>
    <property type="gene ID" value="WBGene00256396"/>
</dbReference>
<evidence type="ECO:0000313" key="4">
    <source>
        <dbReference type="WormBase" id="SRAE_0000064800"/>
    </source>
</evidence>
<dbReference type="GeneID" id="36373894"/>
<organism evidence="1">
    <name type="scientific">Strongyloides ratti</name>
    <name type="common">Parasitic roundworm</name>
    <dbReference type="NCBI Taxonomy" id="34506"/>
    <lineage>
        <taxon>Eukaryota</taxon>
        <taxon>Metazoa</taxon>
        <taxon>Ecdysozoa</taxon>
        <taxon>Nematoda</taxon>
        <taxon>Chromadorea</taxon>
        <taxon>Rhabditida</taxon>
        <taxon>Tylenchina</taxon>
        <taxon>Panagrolaimomorpha</taxon>
        <taxon>Strongyloidoidea</taxon>
        <taxon>Strongyloididae</taxon>
        <taxon>Strongyloides</taxon>
    </lineage>
</organism>
<name>A0A090KVS7_STRRB</name>
<keyword evidence="2" id="KW-1185">Reference proteome</keyword>
<accession>A0A090KVS7</accession>
<proteinExistence type="predicted"/>
<evidence type="ECO:0000313" key="2">
    <source>
        <dbReference type="Proteomes" id="UP000035682"/>
    </source>
</evidence>
<gene>
    <name evidence="1 3 4" type="ORF">SRAE_0000064800</name>
</gene>
<reference evidence="1" key="1">
    <citation type="submission" date="2014-09" db="EMBL/GenBank/DDBJ databases">
        <authorList>
            <person name="Aslett A.Martin."/>
        </authorList>
    </citation>
    <scope>NUCLEOTIDE SEQUENCE</scope>
    <source>
        <strain evidence="1">ED321 Heterogonic</strain>
    </source>
</reference>